<protein>
    <submittedName>
        <fullName evidence="3">Unplaced genomic scaffold scaffold_116, whole genome shotgun sequence</fullName>
    </submittedName>
</protein>
<proteinExistence type="predicted"/>
<reference evidence="3 4" key="1">
    <citation type="submission" date="2014-04" db="EMBL/GenBank/DDBJ databases">
        <authorList>
            <consortium name="DOE Joint Genome Institute"/>
            <person name="Kuo A."/>
            <person name="Kohler A."/>
            <person name="Costa M.D."/>
            <person name="Nagy L.G."/>
            <person name="Floudas D."/>
            <person name="Copeland A."/>
            <person name="Barry K.W."/>
            <person name="Cichocki N."/>
            <person name="Veneault-Fourrey C."/>
            <person name="LaButti K."/>
            <person name="Lindquist E.A."/>
            <person name="Lipzen A."/>
            <person name="Lundell T."/>
            <person name="Morin E."/>
            <person name="Murat C."/>
            <person name="Sun H."/>
            <person name="Tunlid A."/>
            <person name="Henrissat B."/>
            <person name="Grigoriev I.V."/>
            <person name="Hibbett D.S."/>
            <person name="Martin F."/>
            <person name="Nordberg H.P."/>
            <person name="Cantor M.N."/>
            <person name="Hua S.X."/>
        </authorList>
    </citation>
    <scope>NUCLEOTIDE SEQUENCE [LARGE SCALE GENOMIC DNA]</scope>
    <source>
        <strain evidence="3 4">441</strain>
    </source>
</reference>
<evidence type="ECO:0000256" key="2">
    <source>
        <dbReference type="SAM" id="MobiDB-lite"/>
    </source>
</evidence>
<reference evidence="4" key="2">
    <citation type="submission" date="2015-01" db="EMBL/GenBank/DDBJ databases">
        <title>Evolutionary Origins and Diversification of the Mycorrhizal Mutualists.</title>
        <authorList>
            <consortium name="DOE Joint Genome Institute"/>
            <consortium name="Mycorrhizal Genomics Consortium"/>
            <person name="Kohler A."/>
            <person name="Kuo A."/>
            <person name="Nagy L.G."/>
            <person name="Floudas D."/>
            <person name="Copeland A."/>
            <person name="Barry K.W."/>
            <person name="Cichocki N."/>
            <person name="Veneault-Fourrey C."/>
            <person name="LaButti K."/>
            <person name="Lindquist E.A."/>
            <person name="Lipzen A."/>
            <person name="Lundell T."/>
            <person name="Morin E."/>
            <person name="Murat C."/>
            <person name="Riley R."/>
            <person name="Ohm R."/>
            <person name="Sun H."/>
            <person name="Tunlid A."/>
            <person name="Henrissat B."/>
            <person name="Grigoriev I.V."/>
            <person name="Hibbett D.S."/>
            <person name="Martin F."/>
        </authorList>
    </citation>
    <scope>NUCLEOTIDE SEQUENCE [LARGE SCALE GENOMIC DNA]</scope>
    <source>
        <strain evidence="4">441</strain>
    </source>
</reference>
<dbReference type="EMBL" id="KN833800">
    <property type="protein sequence ID" value="KIK18630.1"/>
    <property type="molecule type" value="Genomic_DNA"/>
</dbReference>
<gene>
    <name evidence="3" type="ORF">PISMIDRAFT_683965</name>
</gene>
<evidence type="ECO:0000313" key="3">
    <source>
        <dbReference type="EMBL" id="KIK18630.1"/>
    </source>
</evidence>
<evidence type="ECO:0000256" key="1">
    <source>
        <dbReference type="SAM" id="Coils"/>
    </source>
</evidence>
<dbReference type="AlphaFoldDB" id="A0A0C9Y1P7"/>
<dbReference type="GO" id="GO:0016592">
    <property type="term" value="C:mediator complex"/>
    <property type="evidence" value="ECO:0007669"/>
    <property type="project" value="InterPro"/>
</dbReference>
<dbReference type="STRING" id="765257.A0A0C9Y1P7"/>
<feature type="region of interest" description="Disordered" evidence="2">
    <location>
        <begin position="101"/>
        <end position="168"/>
    </location>
</feature>
<keyword evidence="4" id="KW-1185">Reference proteome</keyword>
<sequence>MQRQVIPDDQRLEYKQLLERAGKLVDDLDNRLPTYWNIINNEEVIRKFTIIIVTVRRQREFPPTSPQCIINLTTLRNMVDQVQRVIEECERRLRIIKANVANGSTPPNFPPTAPANRAAPAVQPPTVPQSSSAPMISNSTLLNPSPPPQPPPQPSVGGSEEARVQLRS</sequence>
<dbReference type="Pfam" id="PF05397">
    <property type="entry name" value="Med15_fungi"/>
    <property type="match status" value="1"/>
</dbReference>
<accession>A0A0C9Y1P7</accession>
<feature type="compositionally biased region" description="Pro residues" evidence="2">
    <location>
        <begin position="144"/>
        <end position="154"/>
    </location>
</feature>
<dbReference type="Proteomes" id="UP000054018">
    <property type="component" value="Unassembled WGS sequence"/>
</dbReference>
<dbReference type="HOGENOM" id="CLU_1587160_0_0_1"/>
<feature type="coiled-coil region" evidence="1">
    <location>
        <begin position="72"/>
        <end position="99"/>
    </location>
</feature>
<evidence type="ECO:0000313" key="4">
    <source>
        <dbReference type="Proteomes" id="UP000054018"/>
    </source>
</evidence>
<dbReference type="OrthoDB" id="2635379at2759"/>
<name>A0A0C9Y1P7_9AGAM</name>
<organism evidence="3 4">
    <name type="scientific">Pisolithus microcarpus 441</name>
    <dbReference type="NCBI Taxonomy" id="765257"/>
    <lineage>
        <taxon>Eukaryota</taxon>
        <taxon>Fungi</taxon>
        <taxon>Dikarya</taxon>
        <taxon>Basidiomycota</taxon>
        <taxon>Agaricomycotina</taxon>
        <taxon>Agaricomycetes</taxon>
        <taxon>Agaricomycetidae</taxon>
        <taxon>Boletales</taxon>
        <taxon>Sclerodermatineae</taxon>
        <taxon>Pisolithaceae</taxon>
        <taxon>Pisolithus</taxon>
    </lineage>
</organism>
<keyword evidence="1" id="KW-0175">Coiled coil</keyword>
<dbReference type="GO" id="GO:0003712">
    <property type="term" value="F:transcription coregulator activity"/>
    <property type="evidence" value="ECO:0007669"/>
    <property type="project" value="InterPro"/>
</dbReference>
<dbReference type="InterPro" id="IPR008626">
    <property type="entry name" value="Mediator_Med15_fun"/>
</dbReference>
<dbReference type="GO" id="GO:0006357">
    <property type="term" value="P:regulation of transcription by RNA polymerase II"/>
    <property type="evidence" value="ECO:0007669"/>
    <property type="project" value="InterPro"/>
</dbReference>